<dbReference type="Pfam" id="PF00732">
    <property type="entry name" value="GMC_oxred_N"/>
    <property type="match status" value="1"/>
</dbReference>
<dbReference type="GO" id="GO:0016614">
    <property type="term" value="F:oxidoreductase activity, acting on CH-OH group of donors"/>
    <property type="evidence" value="ECO:0007669"/>
    <property type="project" value="InterPro"/>
</dbReference>
<dbReference type="GO" id="GO:0050660">
    <property type="term" value="F:flavin adenine dinucleotide binding"/>
    <property type="evidence" value="ECO:0007669"/>
    <property type="project" value="InterPro"/>
</dbReference>
<dbReference type="Proteomes" id="UP000235786">
    <property type="component" value="Unassembled WGS sequence"/>
</dbReference>
<dbReference type="AlphaFoldDB" id="A0A2J6RZ49"/>
<evidence type="ECO:0000256" key="1">
    <source>
        <dbReference type="ARBA" id="ARBA00010790"/>
    </source>
</evidence>
<evidence type="ECO:0000313" key="5">
    <source>
        <dbReference type="EMBL" id="PMD43790.1"/>
    </source>
</evidence>
<dbReference type="STRING" id="1149755.A0A2J6RZ49"/>
<sequence length="296" mass="32158">MSLYISNQKSVRSGPTNYFLTIIKEVISSAGAFQSPQLLIVSGIRPAQTLSQHNISLMADRPGVGQDMWDHIDIEVTWKIDIVGFNTLANLTYAAQQTQLFHNERSSIYGNYRADYIGWEKLPKPYHSNLSSDYSGYGTFIIIPVSPVSRGNITLLSNSMLDPPLINPNWLTAETDKELALQALKRGRSIISSAAMQPILIGNETAPGSLVGTNDDKALNEYIRNSLFMNWHAACTCRMGGADDAMAVVDSKAKVIGVDGLRVVDASVFALLPPGHPVSTVYGLAEKISADIIADG</sequence>
<evidence type="ECO:0000259" key="4">
    <source>
        <dbReference type="Pfam" id="PF05199"/>
    </source>
</evidence>
<dbReference type="PANTHER" id="PTHR11552">
    <property type="entry name" value="GLUCOSE-METHANOL-CHOLINE GMC OXIDOREDUCTASE"/>
    <property type="match status" value="1"/>
</dbReference>
<dbReference type="InterPro" id="IPR036188">
    <property type="entry name" value="FAD/NAD-bd_sf"/>
</dbReference>
<proteinExistence type="inferred from homology"/>
<dbReference type="Gene3D" id="3.50.50.60">
    <property type="entry name" value="FAD/NAD(P)-binding domain"/>
    <property type="match status" value="2"/>
</dbReference>
<name>A0A2J6RZ49_HYAVF</name>
<keyword evidence="6" id="KW-1185">Reference proteome</keyword>
<dbReference type="EMBL" id="KZ613942">
    <property type="protein sequence ID" value="PMD43790.1"/>
    <property type="molecule type" value="Genomic_DNA"/>
</dbReference>
<organism evidence="5 6">
    <name type="scientific">Hyaloscypha variabilis (strain UAMH 11265 / GT02V1 / F)</name>
    <name type="common">Meliniomyces variabilis</name>
    <dbReference type="NCBI Taxonomy" id="1149755"/>
    <lineage>
        <taxon>Eukaryota</taxon>
        <taxon>Fungi</taxon>
        <taxon>Dikarya</taxon>
        <taxon>Ascomycota</taxon>
        <taxon>Pezizomycotina</taxon>
        <taxon>Leotiomycetes</taxon>
        <taxon>Helotiales</taxon>
        <taxon>Hyaloscyphaceae</taxon>
        <taxon>Hyaloscypha</taxon>
        <taxon>Hyaloscypha variabilis</taxon>
    </lineage>
</organism>
<gene>
    <name evidence="5" type="ORF">L207DRAFT_553319</name>
</gene>
<reference evidence="5 6" key="1">
    <citation type="submission" date="2016-04" db="EMBL/GenBank/DDBJ databases">
        <title>A degradative enzymes factory behind the ericoid mycorrhizal symbiosis.</title>
        <authorList>
            <consortium name="DOE Joint Genome Institute"/>
            <person name="Martino E."/>
            <person name="Morin E."/>
            <person name="Grelet G."/>
            <person name="Kuo A."/>
            <person name="Kohler A."/>
            <person name="Daghino S."/>
            <person name="Barry K."/>
            <person name="Choi C."/>
            <person name="Cichocki N."/>
            <person name="Clum A."/>
            <person name="Copeland A."/>
            <person name="Hainaut M."/>
            <person name="Haridas S."/>
            <person name="Labutti K."/>
            <person name="Lindquist E."/>
            <person name="Lipzen A."/>
            <person name="Khouja H.-R."/>
            <person name="Murat C."/>
            <person name="Ohm R."/>
            <person name="Olson A."/>
            <person name="Spatafora J."/>
            <person name="Veneault-Fourrey C."/>
            <person name="Henrissat B."/>
            <person name="Grigoriev I."/>
            <person name="Martin F."/>
            <person name="Perotto S."/>
        </authorList>
    </citation>
    <scope>NUCLEOTIDE SEQUENCE [LARGE SCALE GENOMIC DNA]</scope>
    <source>
        <strain evidence="5 6">F</strain>
    </source>
</reference>
<keyword evidence="2" id="KW-0325">Glycoprotein</keyword>
<dbReference type="InterPro" id="IPR000172">
    <property type="entry name" value="GMC_OxRdtase_N"/>
</dbReference>
<dbReference type="InterPro" id="IPR012132">
    <property type="entry name" value="GMC_OxRdtase"/>
</dbReference>
<dbReference type="PANTHER" id="PTHR11552:SF138">
    <property type="entry name" value="DEHYDROGENASE PKFF-RELATED"/>
    <property type="match status" value="1"/>
</dbReference>
<accession>A0A2J6RZ49</accession>
<dbReference type="GO" id="GO:0044550">
    <property type="term" value="P:secondary metabolite biosynthetic process"/>
    <property type="evidence" value="ECO:0007669"/>
    <property type="project" value="TreeGrafter"/>
</dbReference>
<dbReference type="SUPFAM" id="SSF51905">
    <property type="entry name" value="FAD/NAD(P)-binding domain"/>
    <property type="match status" value="1"/>
</dbReference>
<protein>
    <submittedName>
        <fullName evidence="5">GMC oxidoreductase</fullName>
    </submittedName>
</protein>
<evidence type="ECO:0000256" key="2">
    <source>
        <dbReference type="ARBA" id="ARBA00023180"/>
    </source>
</evidence>
<dbReference type="Pfam" id="PF05199">
    <property type="entry name" value="GMC_oxred_C"/>
    <property type="match status" value="1"/>
</dbReference>
<evidence type="ECO:0000259" key="3">
    <source>
        <dbReference type="Pfam" id="PF00732"/>
    </source>
</evidence>
<dbReference type="Gene3D" id="3.30.560.10">
    <property type="entry name" value="Glucose Oxidase, domain 3"/>
    <property type="match status" value="1"/>
</dbReference>
<dbReference type="SUPFAM" id="SSF54373">
    <property type="entry name" value="FAD-linked reductases, C-terminal domain"/>
    <property type="match status" value="1"/>
</dbReference>
<dbReference type="InterPro" id="IPR007867">
    <property type="entry name" value="GMC_OxRtase_C"/>
</dbReference>
<evidence type="ECO:0000313" key="6">
    <source>
        <dbReference type="Proteomes" id="UP000235786"/>
    </source>
</evidence>
<dbReference type="OrthoDB" id="269227at2759"/>
<feature type="domain" description="Glucose-methanol-choline oxidoreductase N-terminal" evidence="3">
    <location>
        <begin position="21"/>
        <end position="72"/>
    </location>
</feature>
<feature type="domain" description="Glucose-methanol-choline oxidoreductase C-terminal" evidence="4">
    <location>
        <begin position="147"/>
        <end position="285"/>
    </location>
</feature>
<comment type="similarity">
    <text evidence="1">Belongs to the GMC oxidoreductase family.</text>
</comment>